<dbReference type="OrthoDB" id="2418132at2"/>
<dbReference type="Pfam" id="PF03819">
    <property type="entry name" value="MazG"/>
    <property type="match status" value="1"/>
</dbReference>
<dbReference type="PANTHER" id="PTHR42692:SF2">
    <property type="entry name" value="IG HYPOTHETICAL 16995"/>
    <property type="match status" value="1"/>
</dbReference>
<dbReference type="SUPFAM" id="SSF101386">
    <property type="entry name" value="all-alpha NTP pyrophosphatases"/>
    <property type="match status" value="1"/>
</dbReference>
<dbReference type="PANTHER" id="PTHR42692">
    <property type="entry name" value="NUCLEOTIDE PYROPHOSPHOHYDROLASE"/>
    <property type="match status" value="1"/>
</dbReference>
<dbReference type="InterPro" id="IPR011411">
    <property type="entry name" value="MazG-related_YvdC"/>
</dbReference>
<dbReference type="InterPro" id="IPR004518">
    <property type="entry name" value="MazG-like_dom"/>
</dbReference>
<keyword evidence="3" id="KW-1185">Reference proteome</keyword>
<evidence type="ECO:0000313" key="2">
    <source>
        <dbReference type="EMBL" id="SFG22448.1"/>
    </source>
</evidence>
<dbReference type="EMBL" id="FOOY01000006">
    <property type="protein sequence ID" value="SFG22448.1"/>
    <property type="molecule type" value="Genomic_DNA"/>
</dbReference>
<evidence type="ECO:0000313" key="3">
    <source>
        <dbReference type="Proteomes" id="UP000198752"/>
    </source>
</evidence>
<gene>
    <name evidence="2" type="ORF">SAMN02982927_01025</name>
</gene>
<name>A0A1I2Q2D9_9BACL</name>
<dbReference type="InterPro" id="IPR047046">
    <property type="entry name" value="YpjD/YvdC"/>
</dbReference>
<evidence type="ECO:0000259" key="1">
    <source>
        <dbReference type="Pfam" id="PF03819"/>
    </source>
</evidence>
<protein>
    <submittedName>
        <fullName evidence="2">NTP pyrophosphatase, house-cleaning of non-canonical NTPs</fullName>
    </submittedName>
</protein>
<dbReference type="CDD" id="cd11523">
    <property type="entry name" value="NTP-PPase"/>
    <property type="match status" value="1"/>
</dbReference>
<dbReference type="Gene3D" id="1.10.287.1080">
    <property type="entry name" value="MazG-like"/>
    <property type="match status" value="1"/>
</dbReference>
<dbReference type="STRING" id="269670.SAMN02982927_01025"/>
<accession>A0A1I2Q2D9</accession>
<dbReference type="Proteomes" id="UP000198752">
    <property type="component" value="Unassembled WGS sequence"/>
</dbReference>
<feature type="domain" description="NTP pyrophosphohydrolase MazG-like" evidence="1">
    <location>
        <begin position="30"/>
        <end position="104"/>
    </location>
</feature>
<dbReference type="AlphaFoldDB" id="A0A1I2Q2D9"/>
<sequence>MNLKEVQEWEKRFYEKRGWKDLPPYIRVGFLMEEIGEVSRAVRAYEIGRDHPGESAETKAEIKQNLSEEIGDVLSNLAILADLYQLSLDDVVNAHREKLYDRYKE</sequence>
<proteinExistence type="predicted"/>
<organism evidence="2 3">
    <name type="scientific">Sporolactobacillus nakayamae</name>
    <dbReference type="NCBI Taxonomy" id="269670"/>
    <lineage>
        <taxon>Bacteria</taxon>
        <taxon>Bacillati</taxon>
        <taxon>Bacillota</taxon>
        <taxon>Bacilli</taxon>
        <taxon>Bacillales</taxon>
        <taxon>Sporolactobacillaceae</taxon>
        <taxon>Sporolactobacillus</taxon>
    </lineage>
</organism>
<dbReference type="PIRSF" id="PIRSF036521">
    <property type="entry name" value="UCP036521_pph"/>
    <property type="match status" value="1"/>
</dbReference>
<dbReference type="RefSeq" id="WP_093670736.1">
    <property type="nucleotide sequence ID" value="NZ_FOOY01000006.1"/>
</dbReference>
<reference evidence="3" key="1">
    <citation type="submission" date="2016-10" db="EMBL/GenBank/DDBJ databases">
        <authorList>
            <person name="Varghese N."/>
            <person name="Submissions S."/>
        </authorList>
    </citation>
    <scope>NUCLEOTIDE SEQUENCE [LARGE SCALE GENOMIC DNA]</scope>
    <source>
        <strain evidence="3">ATCC 700379</strain>
    </source>
</reference>